<dbReference type="HOGENOM" id="CLU_195871_0_0_9"/>
<dbReference type="Proteomes" id="UP000001968">
    <property type="component" value="Chromosome"/>
</dbReference>
<dbReference type="SUPFAM" id="SSF89447">
    <property type="entry name" value="AbrB/MazE/MraZ-like"/>
    <property type="match status" value="1"/>
</dbReference>
<dbReference type="AlphaFoldDB" id="Q0AUN7"/>
<name>Q0AUN7_SYNWW</name>
<gene>
    <name evidence="1" type="ordered locus">Swol_2276</name>
</gene>
<proteinExistence type="predicted"/>
<dbReference type="STRING" id="335541.Swol_2276"/>
<keyword evidence="2" id="KW-1185">Reference proteome</keyword>
<dbReference type="Gene3D" id="2.10.260.10">
    <property type="match status" value="1"/>
</dbReference>
<accession>Q0AUN7</accession>
<dbReference type="RefSeq" id="WP_011641651.1">
    <property type="nucleotide sequence ID" value="NC_008346.1"/>
</dbReference>
<evidence type="ECO:0000313" key="2">
    <source>
        <dbReference type="Proteomes" id="UP000001968"/>
    </source>
</evidence>
<organism evidence="1 2">
    <name type="scientific">Syntrophomonas wolfei subsp. wolfei (strain DSM 2245B / Goettingen)</name>
    <dbReference type="NCBI Taxonomy" id="335541"/>
    <lineage>
        <taxon>Bacteria</taxon>
        <taxon>Bacillati</taxon>
        <taxon>Bacillota</taxon>
        <taxon>Clostridia</taxon>
        <taxon>Eubacteriales</taxon>
        <taxon>Syntrophomonadaceae</taxon>
        <taxon>Syntrophomonas</taxon>
    </lineage>
</organism>
<dbReference type="EMBL" id="CP000448">
    <property type="protein sequence ID" value="ABI69567.1"/>
    <property type="molecule type" value="Genomic_DNA"/>
</dbReference>
<evidence type="ECO:0008006" key="3">
    <source>
        <dbReference type="Google" id="ProtNLM"/>
    </source>
</evidence>
<protein>
    <recommendedName>
        <fullName evidence="3">AbrB family transcriptional regulator</fullName>
    </recommendedName>
</protein>
<dbReference type="OrthoDB" id="5422373at2"/>
<reference evidence="2" key="1">
    <citation type="journal article" date="2010" name="Environ. Microbiol.">
        <title>The genome of Syntrophomonas wolfei: new insights into syntrophic metabolism and biohydrogen production.</title>
        <authorList>
            <person name="Sieber J.R."/>
            <person name="Sims D.R."/>
            <person name="Han C."/>
            <person name="Kim E."/>
            <person name="Lykidis A."/>
            <person name="Lapidus A.L."/>
            <person name="McDonnald E."/>
            <person name="Rohlin L."/>
            <person name="Culley D.E."/>
            <person name="Gunsalus R."/>
            <person name="McInerney M.J."/>
        </authorList>
    </citation>
    <scope>NUCLEOTIDE SEQUENCE [LARGE SCALE GENOMIC DNA]</scope>
    <source>
        <strain evidence="2">DSM 2245B / Goettingen</strain>
    </source>
</reference>
<dbReference type="eggNOG" id="COG2336">
    <property type="taxonomic scope" value="Bacteria"/>
</dbReference>
<evidence type="ECO:0000313" key="1">
    <source>
        <dbReference type="EMBL" id="ABI69567.1"/>
    </source>
</evidence>
<sequence length="75" mass="8237">MIKTLTAHGNSSALIIDKAILELLNINNTTPLKLVTDGKSLIISPLREPFREEKFKAALKKVNANHGDTLQKLGE</sequence>
<dbReference type="InterPro" id="IPR037914">
    <property type="entry name" value="SpoVT-AbrB_sf"/>
</dbReference>
<dbReference type="KEGG" id="swo:Swol_2276"/>